<keyword evidence="2" id="KW-0012">Acyltransferase</keyword>
<organism evidence="3 4">
    <name type="scientific">Stephania cephalantha</name>
    <dbReference type="NCBI Taxonomy" id="152367"/>
    <lineage>
        <taxon>Eukaryota</taxon>
        <taxon>Viridiplantae</taxon>
        <taxon>Streptophyta</taxon>
        <taxon>Embryophyta</taxon>
        <taxon>Tracheophyta</taxon>
        <taxon>Spermatophyta</taxon>
        <taxon>Magnoliopsida</taxon>
        <taxon>Ranunculales</taxon>
        <taxon>Menispermaceae</taxon>
        <taxon>Menispermoideae</taxon>
        <taxon>Cissampelideae</taxon>
        <taxon>Stephania</taxon>
    </lineage>
</organism>
<evidence type="ECO:0000313" key="4">
    <source>
        <dbReference type="Proteomes" id="UP001419268"/>
    </source>
</evidence>
<protein>
    <submittedName>
        <fullName evidence="3">Uncharacterized protein</fullName>
    </submittedName>
</protein>
<evidence type="ECO:0000313" key="3">
    <source>
        <dbReference type="EMBL" id="KAK9139584.1"/>
    </source>
</evidence>
<dbReference type="Proteomes" id="UP001419268">
    <property type="component" value="Unassembled WGS sequence"/>
</dbReference>
<name>A0AAP0PE52_9MAGN</name>
<reference evidence="3 4" key="1">
    <citation type="submission" date="2024-01" db="EMBL/GenBank/DDBJ databases">
        <title>Genome assemblies of Stephania.</title>
        <authorList>
            <person name="Yang L."/>
        </authorList>
    </citation>
    <scope>NUCLEOTIDE SEQUENCE [LARGE SCALE GENOMIC DNA]</scope>
    <source>
        <strain evidence="3">JXDWG</strain>
        <tissue evidence="3">Leaf</tissue>
    </source>
</reference>
<evidence type="ECO:0000256" key="1">
    <source>
        <dbReference type="ARBA" id="ARBA00022679"/>
    </source>
</evidence>
<dbReference type="Pfam" id="PF02458">
    <property type="entry name" value="Transferase"/>
    <property type="match status" value="1"/>
</dbReference>
<accession>A0AAP0PE52</accession>
<comment type="caution">
    <text evidence="3">The sequence shown here is derived from an EMBL/GenBank/DDBJ whole genome shotgun (WGS) entry which is preliminary data.</text>
</comment>
<sequence>MEPMLHNVKVLQVCNIAPPHLSVSNTTLPLTFFDLPYLIRSPSELILFYELQAIDDLYFMDTIVTKIKHSLSHTLKHFYPLSGTLSWPPESNKPIMTYTDGDSVRLTVAESNGNFNHLSSIYARNADELQPLVPQLISDSKKQVPLLAVQVTLFPHSGVSIGITTHHAVMDGRAASLFITSWASVCRLSNEAPLSSQEPSTLLSSASFPFFDRDVVKDPNGLENLYLEALIKLIRSKNMSENNCDDWLLVSKSQKVSENAITATFELTNTDFERLKRWVMACKSEELGDQQKPIQLSRFVLACAYTWVCLAKASSSISSTVHDDEELASIVFVVDCRSRTDPPIPPTYFGNCCVPIKVSAKREDIVGKNGIVVAVDCILKEMRGISVAVHNCPELRLSRTLNTGSNRVYSIAGSPQFGFYKIDFGFGKPKKIELASIARTGSILNILDVPHGSFKPPHRVTKLAGEKEKLLEEEGDQQPSGNWCMS</sequence>
<dbReference type="GO" id="GO:0016747">
    <property type="term" value="F:acyltransferase activity, transferring groups other than amino-acyl groups"/>
    <property type="evidence" value="ECO:0007669"/>
    <property type="project" value="UniProtKB-ARBA"/>
</dbReference>
<dbReference type="InterPro" id="IPR023213">
    <property type="entry name" value="CAT-like_dom_sf"/>
</dbReference>
<dbReference type="PANTHER" id="PTHR31625">
    <property type="match status" value="1"/>
</dbReference>
<dbReference type="AlphaFoldDB" id="A0AAP0PE52"/>
<gene>
    <name evidence="3" type="ORF">Scep_009265</name>
</gene>
<dbReference type="EMBL" id="JBBNAG010000004">
    <property type="protein sequence ID" value="KAK9139584.1"/>
    <property type="molecule type" value="Genomic_DNA"/>
</dbReference>
<dbReference type="Gene3D" id="3.30.559.10">
    <property type="entry name" value="Chloramphenicol acetyltransferase-like domain"/>
    <property type="match status" value="2"/>
</dbReference>
<evidence type="ECO:0000256" key="2">
    <source>
        <dbReference type="ARBA" id="ARBA00023315"/>
    </source>
</evidence>
<dbReference type="InterPro" id="IPR051504">
    <property type="entry name" value="Plant_metabolite_acyltrans"/>
</dbReference>
<keyword evidence="4" id="KW-1185">Reference proteome</keyword>
<keyword evidence="1" id="KW-0808">Transferase</keyword>
<proteinExistence type="predicted"/>